<protein>
    <submittedName>
        <fullName evidence="2">ADP compounds hydrolase NudE</fullName>
    </submittedName>
</protein>
<reference evidence="3" key="1">
    <citation type="submission" date="2019-11" db="EMBL/GenBank/DDBJ databases">
        <title>Isolation and characterization of two novel species in the genus Thiomicrorhabdus.</title>
        <authorList>
            <person name="Mochizuki J."/>
            <person name="Kojima H."/>
            <person name="Fukui M."/>
        </authorList>
    </citation>
    <scope>NUCLEOTIDE SEQUENCE [LARGE SCALE GENOMIC DNA]</scope>
    <source>
        <strain evidence="3">aks77</strain>
    </source>
</reference>
<evidence type="ECO:0000259" key="1">
    <source>
        <dbReference type="PROSITE" id="PS51462"/>
    </source>
</evidence>
<dbReference type="NCBIfam" id="NF008736">
    <property type="entry name" value="PRK11762.1"/>
    <property type="match status" value="1"/>
</dbReference>
<keyword evidence="3" id="KW-1185">Reference proteome</keyword>
<dbReference type="PROSITE" id="PS51462">
    <property type="entry name" value="NUDIX"/>
    <property type="match status" value="1"/>
</dbReference>
<evidence type="ECO:0000313" key="2">
    <source>
        <dbReference type="EMBL" id="BBP45176.1"/>
    </source>
</evidence>
<sequence length="182" mass="20070">MSQKLPTILAEKIAAKSRIFTVQYQHLQFTNGVEVHYERLLGSQGGAVLIVPLLADGTLLLIREYGAGVGRYELGFPKGKVDPGETWLEATLRESKEEIAHRPQTVELLDSVSLAAGYMTHQTHIVLATGLEPAIAEGDEPEPLEIVPWHIDDWAKLLAHPDFSEGRAYAALFLVLKHLGKI</sequence>
<dbReference type="EMBL" id="AP021889">
    <property type="protein sequence ID" value="BBP45176.1"/>
    <property type="molecule type" value="Genomic_DNA"/>
</dbReference>
<organism evidence="2 3">
    <name type="scientific">Thiosulfatimonas sediminis</name>
    <dbReference type="NCBI Taxonomy" id="2675054"/>
    <lineage>
        <taxon>Bacteria</taxon>
        <taxon>Pseudomonadati</taxon>
        <taxon>Pseudomonadota</taxon>
        <taxon>Gammaproteobacteria</taxon>
        <taxon>Thiotrichales</taxon>
        <taxon>Piscirickettsiaceae</taxon>
        <taxon>Thiosulfatimonas</taxon>
    </lineage>
</organism>
<dbReference type="GO" id="GO:0016787">
    <property type="term" value="F:hydrolase activity"/>
    <property type="evidence" value="ECO:0007669"/>
    <property type="project" value="UniProtKB-KW"/>
</dbReference>
<dbReference type="InterPro" id="IPR000086">
    <property type="entry name" value="NUDIX_hydrolase_dom"/>
</dbReference>
<dbReference type="AlphaFoldDB" id="A0A6F8PSW2"/>
<keyword evidence="2" id="KW-0378">Hydrolase</keyword>
<feature type="domain" description="Nudix hydrolase" evidence="1">
    <location>
        <begin position="40"/>
        <end position="174"/>
    </location>
</feature>
<proteinExistence type="predicted"/>
<evidence type="ECO:0000313" key="3">
    <source>
        <dbReference type="Proteomes" id="UP000501726"/>
    </source>
</evidence>
<dbReference type="KEGG" id="tse:THMIRHAS_05490"/>
<accession>A0A6F8PSW2</accession>
<dbReference type="RefSeq" id="WP_173270583.1">
    <property type="nucleotide sequence ID" value="NZ_AP021889.1"/>
</dbReference>
<dbReference type="SUPFAM" id="SSF55811">
    <property type="entry name" value="Nudix"/>
    <property type="match status" value="1"/>
</dbReference>
<dbReference type="Pfam" id="PF00293">
    <property type="entry name" value="NUDIX"/>
    <property type="match status" value="1"/>
</dbReference>
<name>A0A6F8PSW2_9GAMM</name>
<dbReference type="InterPro" id="IPR015797">
    <property type="entry name" value="NUDIX_hydrolase-like_dom_sf"/>
</dbReference>
<gene>
    <name evidence="2" type="primary">nudE</name>
    <name evidence="2" type="ORF">THMIRHAS_05490</name>
</gene>
<dbReference type="Gene3D" id="3.90.79.10">
    <property type="entry name" value="Nucleoside Triphosphate Pyrophosphohydrolase"/>
    <property type="match status" value="1"/>
</dbReference>
<dbReference type="Proteomes" id="UP000501726">
    <property type="component" value="Chromosome"/>
</dbReference>